<dbReference type="GO" id="GO:0005886">
    <property type="term" value="C:plasma membrane"/>
    <property type="evidence" value="ECO:0007669"/>
    <property type="project" value="UniProtKB-SubCell"/>
</dbReference>
<comment type="subcellular location">
    <subcellularLocation>
        <location evidence="9">Cell membrane</location>
        <topology evidence="9">Multi-pass membrane protein</topology>
    </subcellularLocation>
    <subcellularLocation>
        <location evidence="1">Membrane</location>
        <topology evidence="1">Multi-pass membrane protein</topology>
    </subcellularLocation>
</comment>
<dbReference type="EMBL" id="VIGH01000005">
    <property type="protein sequence ID" value="TQF68792.1"/>
    <property type="molecule type" value="Genomic_DNA"/>
</dbReference>
<feature type="transmembrane region" description="Helical" evidence="9">
    <location>
        <begin position="323"/>
        <end position="344"/>
    </location>
</feature>
<evidence type="ECO:0000256" key="5">
    <source>
        <dbReference type="ARBA" id="ARBA00022989"/>
    </source>
</evidence>
<evidence type="ECO:0000256" key="2">
    <source>
        <dbReference type="ARBA" id="ARBA00005887"/>
    </source>
</evidence>
<dbReference type="InterPro" id="IPR024041">
    <property type="entry name" value="NH4_transpt_AmtB-like_dom"/>
</dbReference>
<feature type="transmembrane region" description="Helical" evidence="9">
    <location>
        <begin position="49"/>
        <end position="68"/>
    </location>
</feature>
<feature type="transmembrane region" description="Helical" evidence="9">
    <location>
        <begin position="290"/>
        <end position="311"/>
    </location>
</feature>
<name>A0A541B8Y1_9NOCA</name>
<keyword evidence="12" id="KW-1185">Reference proteome</keyword>
<sequence>MAPVGSFNSGDTAWVLLCAALVLFMVPGLAFFYAGLVRGTGALVMIQQNLIPLGIVTLTWIVFGYSLAFSNDLGRGIVGDLELFGLHHLDTAPAPAMHAVVAGVAIPTLAFVAYQMMFAIITPALITGATAHRLKPLGWAVMLAIWSIVVYPPIAHWLFNPHGWLAARGAQDWAGGIVVHASAGAAALAILLVVGKRPGWPRAVAVPHSLPLALLGGGILWFGWFGFNAGDGLQANGVAAQALLNTHVAAAAGMCVWLVVERITERHATAIGGITGAVAGLATITPCAGYVSTLSALLIGAIAGLVCHWALRLKSIFRFDDALDVIAVHFVGGVLGSLLVGFFGENAINSVGRDGLFFGGGVALLGEQCLALICVIAFSFVLTWLIAMGVEKTFGLRLAPEDQAGIDERQQGMDAYHINPAFLVGGESAAAVATAPPQADLAIEPAAEHHLITVVLETVDSGGLRAALLDAGAESIVVSEANATDPNTGSRQFRGRSEEVAFSERLRVEVLAPQDRAGAVLAALNRYSSGRRSGFVQQTVHPLHGSGSVTASGG</sequence>
<feature type="transmembrane region" description="Helical" evidence="9">
    <location>
        <begin position="267"/>
        <end position="284"/>
    </location>
</feature>
<dbReference type="RefSeq" id="WP_142100089.1">
    <property type="nucleotide sequence ID" value="NZ_VIGH01000005.1"/>
</dbReference>
<dbReference type="GO" id="GO:0008519">
    <property type="term" value="F:ammonium channel activity"/>
    <property type="evidence" value="ECO:0007669"/>
    <property type="project" value="InterPro"/>
</dbReference>
<dbReference type="NCBIfam" id="TIGR00836">
    <property type="entry name" value="amt"/>
    <property type="match status" value="1"/>
</dbReference>
<dbReference type="OrthoDB" id="9814202at2"/>
<dbReference type="PANTHER" id="PTHR43029:SF10">
    <property type="entry name" value="AMMONIUM TRANSPORTER MEP2"/>
    <property type="match status" value="1"/>
</dbReference>
<evidence type="ECO:0000256" key="3">
    <source>
        <dbReference type="ARBA" id="ARBA00022448"/>
    </source>
</evidence>
<feature type="transmembrane region" description="Helical" evidence="9">
    <location>
        <begin position="137"/>
        <end position="154"/>
    </location>
</feature>
<dbReference type="PROSITE" id="PS01219">
    <property type="entry name" value="AMMONIUM_TRANSP"/>
    <property type="match status" value="1"/>
</dbReference>
<evidence type="ECO:0000256" key="7">
    <source>
        <dbReference type="ARBA" id="ARBA00023177"/>
    </source>
</evidence>
<keyword evidence="5 9" id="KW-1133">Transmembrane helix</keyword>
<keyword evidence="7 9" id="KW-0924">Ammonia transport</keyword>
<feature type="domain" description="Ammonium transporter AmtB-like" evidence="10">
    <location>
        <begin position="13"/>
        <end position="416"/>
    </location>
</feature>
<evidence type="ECO:0000256" key="4">
    <source>
        <dbReference type="ARBA" id="ARBA00022692"/>
    </source>
</evidence>
<accession>A0A541B8Y1</accession>
<dbReference type="InterPro" id="IPR029020">
    <property type="entry name" value="Ammonium/urea_transptr"/>
</dbReference>
<feature type="transmembrane region" description="Helical" evidence="9">
    <location>
        <begin position="12"/>
        <end position="37"/>
    </location>
</feature>
<dbReference type="Pfam" id="PF00909">
    <property type="entry name" value="Ammonium_transp"/>
    <property type="match status" value="1"/>
</dbReference>
<evidence type="ECO:0000256" key="8">
    <source>
        <dbReference type="ARBA" id="ARBA00050025"/>
    </source>
</evidence>
<feature type="transmembrane region" description="Helical" evidence="9">
    <location>
        <begin position="99"/>
        <end position="125"/>
    </location>
</feature>
<reference evidence="11 12" key="1">
    <citation type="submission" date="2019-06" db="EMBL/GenBank/DDBJ databases">
        <title>Rhodococcus spaelei sp. nov., isolated from a cave.</title>
        <authorList>
            <person name="Lee S.D."/>
        </authorList>
    </citation>
    <scope>NUCLEOTIDE SEQUENCE [LARGE SCALE GENOMIC DNA]</scope>
    <source>
        <strain evidence="11 12">C9-5</strain>
    </source>
</reference>
<evidence type="ECO:0000256" key="1">
    <source>
        <dbReference type="ARBA" id="ARBA00004141"/>
    </source>
</evidence>
<feature type="transmembrane region" description="Helical" evidence="9">
    <location>
        <begin position="239"/>
        <end position="260"/>
    </location>
</feature>
<evidence type="ECO:0000259" key="10">
    <source>
        <dbReference type="Pfam" id="PF00909"/>
    </source>
</evidence>
<dbReference type="InterPro" id="IPR001905">
    <property type="entry name" value="Ammonium_transpt"/>
</dbReference>
<feature type="transmembrane region" description="Helical" evidence="9">
    <location>
        <begin position="206"/>
        <end position="227"/>
    </location>
</feature>
<dbReference type="AlphaFoldDB" id="A0A541B8Y1"/>
<protein>
    <recommendedName>
        <fullName evidence="8 9">Ammonium transporter</fullName>
    </recommendedName>
</protein>
<dbReference type="SUPFAM" id="SSF111352">
    <property type="entry name" value="Ammonium transporter"/>
    <property type="match status" value="1"/>
</dbReference>
<evidence type="ECO:0000313" key="11">
    <source>
        <dbReference type="EMBL" id="TQF68792.1"/>
    </source>
</evidence>
<feature type="transmembrane region" description="Helical" evidence="9">
    <location>
        <begin position="174"/>
        <end position="194"/>
    </location>
</feature>
<organism evidence="11 12">
    <name type="scientific">Rhodococcus spelaei</name>
    <dbReference type="NCBI Taxonomy" id="2546320"/>
    <lineage>
        <taxon>Bacteria</taxon>
        <taxon>Bacillati</taxon>
        <taxon>Actinomycetota</taxon>
        <taxon>Actinomycetes</taxon>
        <taxon>Mycobacteriales</taxon>
        <taxon>Nocardiaceae</taxon>
        <taxon>Rhodococcus</taxon>
    </lineage>
</organism>
<gene>
    <name evidence="11" type="ORF">FK531_13430</name>
</gene>
<dbReference type="PANTHER" id="PTHR43029">
    <property type="entry name" value="AMMONIUM TRANSPORTER MEP2"/>
    <property type="match status" value="1"/>
</dbReference>
<comment type="caution">
    <text evidence="11">The sequence shown here is derived from an EMBL/GenBank/DDBJ whole genome shotgun (WGS) entry which is preliminary data.</text>
</comment>
<comment type="similarity">
    <text evidence="2 9">Belongs to the ammonia transporter channel (TC 1.A.11.2) family.</text>
</comment>
<keyword evidence="6 9" id="KW-0472">Membrane</keyword>
<dbReference type="InterPro" id="IPR018047">
    <property type="entry name" value="Ammonium_transpt_CS"/>
</dbReference>
<dbReference type="Proteomes" id="UP000316256">
    <property type="component" value="Unassembled WGS sequence"/>
</dbReference>
<feature type="transmembrane region" description="Helical" evidence="9">
    <location>
        <begin position="356"/>
        <end position="387"/>
    </location>
</feature>
<evidence type="ECO:0000313" key="12">
    <source>
        <dbReference type="Proteomes" id="UP000316256"/>
    </source>
</evidence>
<keyword evidence="3 9" id="KW-0813">Transport</keyword>
<proteinExistence type="inferred from homology"/>
<evidence type="ECO:0000256" key="9">
    <source>
        <dbReference type="RuleBase" id="RU362002"/>
    </source>
</evidence>
<evidence type="ECO:0000256" key="6">
    <source>
        <dbReference type="ARBA" id="ARBA00023136"/>
    </source>
</evidence>
<dbReference type="Gene3D" id="1.10.3430.10">
    <property type="entry name" value="Ammonium transporter AmtB like domains"/>
    <property type="match status" value="1"/>
</dbReference>
<keyword evidence="4 9" id="KW-0812">Transmembrane</keyword>